<feature type="domain" description="Ribosomal RNA methyltransferase FtsJ" evidence="10">
    <location>
        <begin position="24"/>
        <end position="200"/>
    </location>
</feature>
<dbReference type="InterPro" id="IPR024576">
    <property type="entry name" value="rRNA_MeTfrase_Spb1_DUF3381"/>
</dbReference>
<gene>
    <name evidence="13" type="ORF">CBR_g6403</name>
</gene>
<feature type="compositionally biased region" description="Basic and acidic residues" evidence="9">
    <location>
        <begin position="606"/>
        <end position="621"/>
    </location>
</feature>
<feature type="coiled-coil region" evidence="8">
    <location>
        <begin position="757"/>
        <end position="784"/>
    </location>
</feature>
<dbReference type="PANTHER" id="PTHR10920:SF13">
    <property type="entry name" value="PRE-RRNA 2'-O-RIBOSE RNA METHYLTRANSFERASE FTSJ3"/>
    <property type="match status" value="1"/>
</dbReference>
<feature type="active site" description="Proton acceptor" evidence="8">
    <location>
        <position position="157"/>
    </location>
</feature>
<evidence type="ECO:0000259" key="11">
    <source>
        <dbReference type="Pfam" id="PF07780"/>
    </source>
</evidence>
<evidence type="ECO:0000256" key="1">
    <source>
        <dbReference type="ARBA" id="ARBA00004604"/>
    </source>
</evidence>
<dbReference type="GO" id="GO:0003729">
    <property type="term" value="F:mRNA binding"/>
    <property type="evidence" value="ECO:0007669"/>
    <property type="project" value="EnsemblPlants"/>
</dbReference>
<dbReference type="EC" id="2.1.1.-" evidence="8"/>
<dbReference type="GO" id="GO:0000466">
    <property type="term" value="P:maturation of 5.8S rRNA from tricistronic rRNA transcript (SSU-rRNA, 5.8S rRNA, LSU-rRNA)"/>
    <property type="evidence" value="ECO:0007669"/>
    <property type="project" value="TreeGrafter"/>
</dbReference>
<evidence type="ECO:0000313" key="14">
    <source>
        <dbReference type="Proteomes" id="UP000265515"/>
    </source>
</evidence>
<dbReference type="Pfam" id="PF11861">
    <property type="entry name" value="DUF3381"/>
    <property type="match status" value="1"/>
</dbReference>
<keyword evidence="5 8" id="KW-0808">Transferase</keyword>
<dbReference type="FunFam" id="3.40.50.150:FF:000004">
    <property type="entry name" value="AdoMet-dependent rRNA methyltransferase SPB1"/>
    <property type="match status" value="1"/>
</dbReference>
<evidence type="ECO:0000256" key="4">
    <source>
        <dbReference type="ARBA" id="ARBA00022603"/>
    </source>
</evidence>
<protein>
    <recommendedName>
        <fullName evidence="8">Putative rRNA methyltransferase</fullName>
        <ecNumber evidence="8">2.1.1.-</ecNumber>
    </recommendedName>
    <alternativeName>
        <fullName evidence="8">2'-O-ribose RNA methyltransferase SPB1 homolog</fullName>
    </alternativeName>
</protein>
<feature type="region of interest" description="Disordered" evidence="9">
    <location>
        <begin position="477"/>
        <end position="537"/>
    </location>
</feature>
<feature type="binding site" evidence="8">
    <location>
        <position position="117"/>
    </location>
    <ligand>
        <name>S-adenosyl-L-methionine</name>
        <dbReference type="ChEBI" id="CHEBI:59789"/>
    </ligand>
</feature>
<name>A0A388KJS4_CHABU</name>
<sequence>MGKTKTSGKGRLDKYYHLAKEQGYRSRAAFKLVQLNRKYQFLEKSRTLLDLCAAPGGWLQVAVKYMPMSSLIIGVDLFPIKPIRGCVTFTEDITTPKCRTVVKKELKGNLLDVVLHDGAPNVGGTWAKDSYSQAALTLDSLKLATDFLAPGGLFITKVFRSRDYNALLYAFNQLFDKVESTKPMASRNTSAEIYVVCRGFKAPKKIDPRLLDPRVLFEDVSEPAKPIDVLHDSKRKRHRDGYEEGASVLFKSGTAAAFMSSDKPAEFLGTFNVITFTDPESVPLKTHSATNDEILALCEDLRVLGKGEFKRLLKWRTAVKKDTEAKKDDEKVTKEEAPKLTEEEHEIVVLKEMEEMKELMDTKKRKAKKKLAKQRQKERLRAALRGNADATDDLYGETGLFSLSAIKSNRELKEVEEVDTIDDEDWDASDADEDEDVQQKESESDDDGYDSDGQKRKYQAELEDYFDRAYREYMETMGKSAKRKRRARLQDEDAELPEGNDEEDQDGGVNVKTPEERRKLEDLLRDGEDDERDANPLLVPLVEKEKKTKLEVTKTWFEQDVFEGFEKIGDDEDDNGDRGTGNQLAARPKSMPKLSNTPAAYSAKPNAKEEAGGRQKPEPEGGRTVLVAKKSSAEANGHSLTSSVKPAEEEGFEVVPMEQDDSDSDSTDSSDDEMDYDSDEKAEILAYAKKMLRKKQREEIIDSAYNRYTFNDDNLPQWFANDERKHMKPLPVVTKEEVEAARAENKAIDARPVKKVAEAKARKRRRIQKKLEAVRQRANAIANQEDLNSRSKNKMIDKLYKKVQTRPPKKEVVVVRGKSGKIGANAGKGKLRVDKRMLKDKRQRGTGKIRGRGKGPVKTRNSAKGGGKGSKGGKERR</sequence>
<keyword evidence="14" id="KW-1185">Reference proteome</keyword>
<dbReference type="InterPro" id="IPR012920">
    <property type="entry name" value="rRNA_MeTfrase_SPB1-like_C"/>
</dbReference>
<reference evidence="13 14" key="1">
    <citation type="journal article" date="2018" name="Cell">
        <title>The Chara Genome: Secondary Complexity and Implications for Plant Terrestrialization.</title>
        <authorList>
            <person name="Nishiyama T."/>
            <person name="Sakayama H."/>
            <person name="Vries J.D."/>
            <person name="Buschmann H."/>
            <person name="Saint-Marcoux D."/>
            <person name="Ullrich K.K."/>
            <person name="Haas F.B."/>
            <person name="Vanderstraeten L."/>
            <person name="Becker D."/>
            <person name="Lang D."/>
            <person name="Vosolsobe S."/>
            <person name="Rombauts S."/>
            <person name="Wilhelmsson P.K.I."/>
            <person name="Janitza P."/>
            <person name="Kern R."/>
            <person name="Heyl A."/>
            <person name="Rumpler F."/>
            <person name="Villalobos L.I.A.C."/>
            <person name="Clay J.M."/>
            <person name="Skokan R."/>
            <person name="Toyoda A."/>
            <person name="Suzuki Y."/>
            <person name="Kagoshima H."/>
            <person name="Schijlen E."/>
            <person name="Tajeshwar N."/>
            <person name="Catarino B."/>
            <person name="Hetherington A.J."/>
            <person name="Saltykova A."/>
            <person name="Bonnot C."/>
            <person name="Breuninger H."/>
            <person name="Symeonidi A."/>
            <person name="Radhakrishnan G.V."/>
            <person name="Van Nieuwerburgh F."/>
            <person name="Deforce D."/>
            <person name="Chang C."/>
            <person name="Karol K.G."/>
            <person name="Hedrich R."/>
            <person name="Ulvskov P."/>
            <person name="Glockner G."/>
            <person name="Delwiche C.F."/>
            <person name="Petrasek J."/>
            <person name="Van de Peer Y."/>
            <person name="Friml J."/>
            <person name="Beilby M."/>
            <person name="Dolan L."/>
            <person name="Kohara Y."/>
            <person name="Sugano S."/>
            <person name="Fujiyama A."/>
            <person name="Delaux P.-M."/>
            <person name="Quint M."/>
            <person name="TheiBen G."/>
            <person name="Hagemann M."/>
            <person name="Harholt J."/>
            <person name="Dunand C."/>
            <person name="Zachgo S."/>
            <person name="Langdale J."/>
            <person name="Maumus F."/>
            <person name="Straeten D.V.D."/>
            <person name="Gould S.B."/>
            <person name="Rensing S.A."/>
        </authorList>
    </citation>
    <scope>NUCLEOTIDE SEQUENCE [LARGE SCALE GENOMIC DNA]</scope>
    <source>
        <strain evidence="13 14">S276</strain>
    </source>
</reference>
<keyword evidence="3 8" id="KW-0698">rRNA processing</keyword>
<feature type="binding site" evidence="8">
    <location>
        <position position="92"/>
    </location>
    <ligand>
        <name>S-adenosyl-L-methionine</name>
        <dbReference type="ChEBI" id="CHEBI:59789"/>
    </ligand>
</feature>
<dbReference type="InterPro" id="IPR028589">
    <property type="entry name" value="SPB1-like"/>
</dbReference>
<dbReference type="InterPro" id="IPR029063">
    <property type="entry name" value="SAM-dependent_MTases_sf"/>
</dbReference>
<dbReference type="GO" id="GO:0005730">
    <property type="term" value="C:nucleolus"/>
    <property type="evidence" value="ECO:0007669"/>
    <property type="project" value="UniProtKB-SubCell"/>
</dbReference>
<keyword evidence="8" id="KW-0175">Coiled coil</keyword>
<dbReference type="GO" id="GO:0000463">
    <property type="term" value="P:maturation of LSU-rRNA from tricistronic rRNA transcript (SSU-rRNA, 5.8S rRNA, LSU-rRNA)"/>
    <property type="evidence" value="ECO:0007669"/>
    <property type="project" value="TreeGrafter"/>
</dbReference>
<feature type="region of interest" description="Disordered" evidence="9">
    <location>
        <begin position="566"/>
        <end position="679"/>
    </location>
</feature>
<proteinExistence type="inferred from homology"/>
<evidence type="ECO:0000259" key="12">
    <source>
        <dbReference type="Pfam" id="PF11861"/>
    </source>
</evidence>
<keyword evidence="7 8" id="KW-0539">Nucleus</keyword>
<feature type="binding site" evidence="8">
    <location>
        <position position="76"/>
    </location>
    <ligand>
        <name>S-adenosyl-L-methionine</name>
        <dbReference type="ChEBI" id="CHEBI:59789"/>
    </ligand>
</feature>
<dbReference type="InterPro" id="IPR002877">
    <property type="entry name" value="RNA_MeTrfase_FtsJ_dom"/>
</dbReference>
<feature type="binding site" evidence="8">
    <location>
        <position position="58"/>
    </location>
    <ligand>
        <name>S-adenosyl-L-methionine</name>
        <dbReference type="ChEBI" id="CHEBI:59789"/>
    </ligand>
</feature>
<dbReference type="GO" id="GO:0008650">
    <property type="term" value="F:rRNA (uridine-2'-O-)-methyltransferase activity"/>
    <property type="evidence" value="ECO:0007669"/>
    <property type="project" value="TreeGrafter"/>
</dbReference>
<feature type="compositionally biased region" description="Acidic residues" evidence="9">
    <location>
        <begin position="416"/>
        <end position="436"/>
    </location>
</feature>
<evidence type="ECO:0000259" key="10">
    <source>
        <dbReference type="Pfam" id="PF01728"/>
    </source>
</evidence>
<feature type="compositionally biased region" description="Basic and acidic residues" evidence="9">
    <location>
        <begin position="513"/>
        <end position="526"/>
    </location>
</feature>
<accession>A0A388KJS4</accession>
<evidence type="ECO:0000313" key="13">
    <source>
        <dbReference type="EMBL" id="GBG70276.1"/>
    </source>
</evidence>
<keyword evidence="2 8" id="KW-0690">Ribosome biogenesis</keyword>
<dbReference type="InterPro" id="IPR015507">
    <property type="entry name" value="rRNA-MeTfrase_E"/>
</dbReference>
<feature type="domain" description="DUF3381" evidence="12">
    <location>
        <begin position="233"/>
        <end position="380"/>
    </location>
</feature>
<keyword evidence="6 8" id="KW-0949">S-adenosyl-L-methionine</keyword>
<feature type="region of interest" description="Disordered" evidence="9">
    <location>
        <begin position="802"/>
        <end position="877"/>
    </location>
</feature>
<feature type="compositionally biased region" description="Acidic residues" evidence="9">
    <location>
        <begin position="658"/>
        <end position="679"/>
    </location>
</feature>
<dbReference type="Proteomes" id="UP000265515">
    <property type="component" value="Unassembled WGS sequence"/>
</dbReference>
<evidence type="ECO:0000256" key="7">
    <source>
        <dbReference type="ARBA" id="ARBA00023242"/>
    </source>
</evidence>
<comment type="subcellular location">
    <subcellularLocation>
        <location evidence="1 8">Nucleus</location>
        <location evidence="1 8">Nucleolus</location>
    </subcellularLocation>
</comment>
<dbReference type="Gene3D" id="3.40.50.150">
    <property type="entry name" value="Vaccinia Virus protein VP39"/>
    <property type="match status" value="1"/>
</dbReference>
<feature type="region of interest" description="Disordered" evidence="9">
    <location>
        <begin position="412"/>
        <end position="457"/>
    </location>
</feature>
<evidence type="ECO:0000256" key="9">
    <source>
        <dbReference type="SAM" id="MobiDB-lite"/>
    </source>
</evidence>
<evidence type="ECO:0000256" key="5">
    <source>
        <dbReference type="ARBA" id="ARBA00022679"/>
    </source>
</evidence>
<comment type="caution">
    <text evidence="13">The sequence shown here is derived from an EMBL/GenBank/DDBJ whole genome shotgun (WGS) entry which is preliminary data.</text>
</comment>
<dbReference type="Pfam" id="PF01728">
    <property type="entry name" value="FtsJ"/>
    <property type="match status" value="1"/>
</dbReference>
<evidence type="ECO:0000256" key="2">
    <source>
        <dbReference type="ARBA" id="ARBA00022517"/>
    </source>
</evidence>
<keyword evidence="4 8" id="KW-0489">Methyltransferase</keyword>
<feature type="binding site" evidence="8">
    <location>
        <position position="56"/>
    </location>
    <ligand>
        <name>S-adenosyl-L-methionine</name>
        <dbReference type="ChEBI" id="CHEBI:59789"/>
    </ligand>
</feature>
<evidence type="ECO:0000256" key="8">
    <source>
        <dbReference type="HAMAP-Rule" id="MF_03163"/>
    </source>
</evidence>
<comment type="similarity">
    <text evidence="8">Belongs to the class I-like SAM-binding methyltransferase superfamily. RNA methyltransferase RlmE family. SPB1 subfamily.</text>
</comment>
<feature type="compositionally biased region" description="Acidic residues" evidence="9">
    <location>
        <begin position="492"/>
        <end position="506"/>
    </location>
</feature>
<dbReference type="PANTHER" id="PTHR10920">
    <property type="entry name" value="RIBOSOMAL RNA METHYLTRANSFERASE"/>
    <property type="match status" value="1"/>
</dbReference>
<dbReference type="HAMAP" id="MF_03163">
    <property type="entry name" value="RNA_methyltr_E_SPB1"/>
    <property type="match status" value="1"/>
</dbReference>
<feature type="compositionally biased region" description="Basic residues" evidence="9">
    <location>
        <begin position="838"/>
        <end position="857"/>
    </location>
</feature>
<comment type="catalytic activity">
    <reaction evidence="8">
        <text>a ribonucleotide in rRNA + S-adenosyl-L-methionine = a 2'-O-methylribonucleotide in rRNA + S-adenosyl-L-homocysteine + H(+)</text>
        <dbReference type="Rhea" id="RHEA:48628"/>
        <dbReference type="Rhea" id="RHEA-COMP:12164"/>
        <dbReference type="Rhea" id="RHEA-COMP:12165"/>
        <dbReference type="ChEBI" id="CHEBI:15378"/>
        <dbReference type="ChEBI" id="CHEBI:57856"/>
        <dbReference type="ChEBI" id="CHEBI:59789"/>
        <dbReference type="ChEBI" id="CHEBI:90675"/>
        <dbReference type="ChEBI" id="CHEBI:90676"/>
    </reaction>
</comment>
<evidence type="ECO:0000256" key="6">
    <source>
        <dbReference type="ARBA" id="ARBA00022691"/>
    </source>
</evidence>
<dbReference type="Gramene" id="GBG70276">
    <property type="protein sequence ID" value="GBG70276"/>
    <property type="gene ID" value="CBR_g6403"/>
</dbReference>
<dbReference type="OMA" id="QRKDKYY"/>
<dbReference type="OrthoDB" id="1287559at2759"/>
<comment type="function">
    <text evidence="8">Probable methyltransferase involved in the maturation of rRNA and in the biogenesis of ribosomal subunits.</text>
</comment>
<dbReference type="STRING" id="69332.A0A388KJS4"/>
<dbReference type="AlphaFoldDB" id="A0A388KJS4"/>
<dbReference type="SUPFAM" id="SSF53335">
    <property type="entry name" value="S-adenosyl-L-methionine-dependent methyltransferases"/>
    <property type="match status" value="1"/>
</dbReference>
<dbReference type="GO" id="GO:0016435">
    <property type="term" value="F:rRNA (guanine) methyltransferase activity"/>
    <property type="evidence" value="ECO:0007669"/>
    <property type="project" value="TreeGrafter"/>
</dbReference>
<organism evidence="13 14">
    <name type="scientific">Chara braunii</name>
    <name type="common">Braun's stonewort</name>
    <dbReference type="NCBI Taxonomy" id="69332"/>
    <lineage>
        <taxon>Eukaryota</taxon>
        <taxon>Viridiplantae</taxon>
        <taxon>Streptophyta</taxon>
        <taxon>Charophyceae</taxon>
        <taxon>Charales</taxon>
        <taxon>Characeae</taxon>
        <taxon>Chara</taxon>
    </lineage>
</organism>
<dbReference type="GO" id="GO:0030687">
    <property type="term" value="C:preribosome, large subunit precursor"/>
    <property type="evidence" value="ECO:0007669"/>
    <property type="project" value="TreeGrafter"/>
</dbReference>
<dbReference type="HAMAP" id="MF_01547">
    <property type="entry name" value="RNA_methyltr_E"/>
    <property type="match status" value="1"/>
</dbReference>
<feature type="domain" description="Ribosomal RNA methyltransferase SPB1-like C-terminal" evidence="11">
    <location>
        <begin position="647"/>
        <end position="844"/>
    </location>
</feature>
<dbReference type="InterPro" id="IPR050082">
    <property type="entry name" value="RNA_methyltr_RlmE"/>
</dbReference>
<feature type="coiled-coil region" evidence="8">
    <location>
        <begin position="350"/>
        <end position="377"/>
    </location>
</feature>
<dbReference type="EMBL" id="BFEA01000128">
    <property type="protein sequence ID" value="GBG70276.1"/>
    <property type="molecule type" value="Genomic_DNA"/>
</dbReference>
<dbReference type="Pfam" id="PF07780">
    <property type="entry name" value="Spb1_C"/>
    <property type="match status" value="1"/>
</dbReference>
<evidence type="ECO:0000256" key="3">
    <source>
        <dbReference type="ARBA" id="ARBA00022552"/>
    </source>
</evidence>